<dbReference type="GO" id="GO:0016780">
    <property type="term" value="F:phosphotransferase activity, for other substituted phosphate groups"/>
    <property type="evidence" value="ECO:0007669"/>
    <property type="project" value="InterPro"/>
</dbReference>
<organism evidence="9 10">
    <name type="scientific">Paraburkholderia ribeironis</name>
    <dbReference type="NCBI Taxonomy" id="1247936"/>
    <lineage>
        <taxon>Bacteria</taxon>
        <taxon>Pseudomonadati</taxon>
        <taxon>Pseudomonadota</taxon>
        <taxon>Betaproteobacteria</taxon>
        <taxon>Burkholderiales</taxon>
        <taxon>Burkholderiaceae</taxon>
        <taxon>Paraburkholderia</taxon>
    </lineage>
</organism>
<dbReference type="GO" id="GO:0071555">
    <property type="term" value="P:cell wall organization"/>
    <property type="evidence" value="ECO:0007669"/>
    <property type="project" value="TreeGrafter"/>
</dbReference>
<comment type="cofactor">
    <cofactor evidence="7">
        <name>Mg(2+)</name>
        <dbReference type="ChEBI" id="CHEBI:18420"/>
    </cofactor>
</comment>
<dbReference type="GO" id="GO:0009103">
    <property type="term" value="P:lipopolysaccharide biosynthetic process"/>
    <property type="evidence" value="ECO:0007669"/>
    <property type="project" value="TreeGrafter"/>
</dbReference>
<dbReference type="InterPro" id="IPR000715">
    <property type="entry name" value="Glycosyl_transferase_4"/>
</dbReference>
<evidence type="ECO:0000256" key="3">
    <source>
        <dbReference type="ARBA" id="ARBA00022679"/>
    </source>
</evidence>
<name>A0A1N7RMJ3_9BURK</name>
<dbReference type="Proteomes" id="UP000187012">
    <property type="component" value="Unassembled WGS sequence"/>
</dbReference>
<feature type="transmembrane region" description="Helical" evidence="8">
    <location>
        <begin position="293"/>
        <end position="312"/>
    </location>
</feature>
<evidence type="ECO:0000313" key="9">
    <source>
        <dbReference type="EMBL" id="SIT36303.1"/>
    </source>
</evidence>
<keyword evidence="2" id="KW-1003">Cell membrane</keyword>
<dbReference type="EMBL" id="CYGX02000008">
    <property type="protein sequence ID" value="SIT36303.1"/>
    <property type="molecule type" value="Genomic_DNA"/>
</dbReference>
<feature type="transmembrane region" description="Helical" evidence="8">
    <location>
        <begin position="383"/>
        <end position="404"/>
    </location>
</feature>
<feature type="transmembrane region" description="Helical" evidence="8">
    <location>
        <begin position="212"/>
        <end position="232"/>
    </location>
</feature>
<dbReference type="GO" id="GO:0046872">
    <property type="term" value="F:metal ion binding"/>
    <property type="evidence" value="ECO:0007669"/>
    <property type="project" value="UniProtKB-KW"/>
</dbReference>
<gene>
    <name evidence="9" type="ORF">BN2475_80088</name>
</gene>
<dbReference type="STRING" id="1247936.BN2475_80088"/>
<feature type="transmembrane region" description="Helical" evidence="8">
    <location>
        <begin position="51"/>
        <end position="74"/>
    </location>
</feature>
<dbReference type="PANTHER" id="PTHR22926:SF3">
    <property type="entry name" value="UNDECAPRENYL-PHOSPHATE ALPHA-N-ACETYLGLUCOSAMINYL 1-PHOSPHATE TRANSFERASE"/>
    <property type="match status" value="1"/>
</dbReference>
<reference evidence="9 10" key="1">
    <citation type="submission" date="2016-12" db="EMBL/GenBank/DDBJ databases">
        <authorList>
            <person name="Song W.-J."/>
            <person name="Kurnit D.M."/>
        </authorList>
    </citation>
    <scope>NUCLEOTIDE SEQUENCE [LARGE SCALE GENOMIC DNA]</scope>
    <source>
        <strain evidence="9 10">STM7296</strain>
    </source>
</reference>
<accession>A0A1N7RMJ3</accession>
<dbReference type="GO" id="GO:0005886">
    <property type="term" value="C:plasma membrane"/>
    <property type="evidence" value="ECO:0007669"/>
    <property type="project" value="UniProtKB-SubCell"/>
</dbReference>
<sequence>MTGARFQPFSAAQTSLSGIRVGSRAIDAHAPRAGRRAFRLYNSASLLRPTFMLSFALGFLVSLLITLLIVRYAHLHEKFSTDTDLAGVQKFHVRPVPRIGGTGILLGLIVSALQLHRAYPAVSGGILGLTACGMPAFGSGLVEDLTKRVSPLARLVCTMAAAALAFFLLGIAVTRISVPPLDFLLSYAAISFVVTVLAVAALANAINIIDGFNGLASMVAFMMFASLAYVAFQVADPVVLSASFMMMGAVLGFFIWNFPAGLIFLGDGGAYFIGFMLAELSILLVMRNRDVSAWYPVLLFMYPIFETCFSIYRKKFIRGMSPGIPDGVHLHMLVYKRLMRWAVGARTARELTRRNSLTSPYLWLLCLIAVVPATLFWRHTLHLFCFVVVFAATYVWLYMSIVRFKSPRWMVVRKGKR</sequence>
<evidence type="ECO:0000256" key="6">
    <source>
        <dbReference type="ARBA" id="ARBA00023136"/>
    </source>
</evidence>
<evidence type="ECO:0000256" key="2">
    <source>
        <dbReference type="ARBA" id="ARBA00022475"/>
    </source>
</evidence>
<feature type="transmembrane region" description="Helical" evidence="8">
    <location>
        <begin position="121"/>
        <end position="142"/>
    </location>
</feature>
<keyword evidence="10" id="KW-1185">Reference proteome</keyword>
<keyword evidence="6 8" id="KW-0472">Membrane</keyword>
<keyword evidence="7" id="KW-0460">Magnesium</keyword>
<dbReference type="CDD" id="cd06912">
    <property type="entry name" value="GT_MraY_like"/>
    <property type="match status" value="1"/>
</dbReference>
<feature type="transmembrane region" description="Helical" evidence="8">
    <location>
        <begin position="154"/>
        <end position="178"/>
    </location>
</feature>
<feature type="transmembrane region" description="Helical" evidence="8">
    <location>
        <begin position="361"/>
        <end position="377"/>
    </location>
</feature>
<keyword evidence="5 8" id="KW-1133">Transmembrane helix</keyword>
<dbReference type="PANTHER" id="PTHR22926">
    <property type="entry name" value="PHOSPHO-N-ACETYLMURAMOYL-PENTAPEPTIDE-TRANSFERASE"/>
    <property type="match status" value="1"/>
</dbReference>
<dbReference type="AlphaFoldDB" id="A0A1N7RMJ3"/>
<evidence type="ECO:0000256" key="4">
    <source>
        <dbReference type="ARBA" id="ARBA00022692"/>
    </source>
</evidence>
<feature type="binding site" evidence="7">
    <location>
        <position position="267"/>
    </location>
    <ligand>
        <name>Mg(2+)</name>
        <dbReference type="ChEBI" id="CHEBI:18420"/>
    </ligand>
</feature>
<feature type="transmembrane region" description="Helical" evidence="8">
    <location>
        <begin position="238"/>
        <end position="256"/>
    </location>
</feature>
<protein>
    <submittedName>
        <fullName evidence="9">Glycosyl transferase family 4</fullName>
    </submittedName>
</protein>
<comment type="subcellular location">
    <subcellularLocation>
        <location evidence="1">Cell membrane</location>
        <topology evidence="1">Multi-pass membrane protein</topology>
    </subcellularLocation>
</comment>
<dbReference type="GO" id="GO:0044038">
    <property type="term" value="P:cell wall macromolecule biosynthetic process"/>
    <property type="evidence" value="ECO:0007669"/>
    <property type="project" value="TreeGrafter"/>
</dbReference>
<feature type="transmembrane region" description="Helical" evidence="8">
    <location>
        <begin position="268"/>
        <end position="287"/>
    </location>
</feature>
<keyword evidence="7" id="KW-0479">Metal-binding</keyword>
<dbReference type="Pfam" id="PF00953">
    <property type="entry name" value="Glycos_transf_4"/>
    <property type="match status" value="1"/>
</dbReference>
<evidence type="ECO:0000256" key="5">
    <source>
        <dbReference type="ARBA" id="ARBA00022989"/>
    </source>
</evidence>
<feature type="transmembrane region" description="Helical" evidence="8">
    <location>
        <begin position="95"/>
        <end position="115"/>
    </location>
</feature>
<keyword evidence="4 8" id="KW-0812">Transmembrane</keyword>
<evidence type="ECO:0000256" key="1">
    <source>
        <dbReference type="ARBA" id="ARBA00004651"/>
    </source>
</evidence>
<feature type="binding site" evidence="7">
    <location>
        <position position="207"/>
    </location>
    <ligand>
        <name>Mg(2+)</name>
        <dbReference type="ChEBI" id="CHEBI:18420"/>
    </ligand>
</feature>
<proteinExistence type="predicted"/>
<evidence type="ECO:0000256" key="7">
    <source>
        <dbReference type="PIRSR" id="PIRSR600715-1"/>
    </source>
</evidence>
<evidence type="ECO:0000313" key="10">
    <source>
        <dbReference type="Proteomes" id="UP000187012"/>
    </source>
</evidence>
<feature type="transmembrane region" description="Helical" evidence="8">
    <location>
        <begin position="184"/>
        <end position="205"/>
    </location>
</feature>
<keyword evidence="3 9" id="KW-0808">Transferase</keyword>
<evidence type="ECO:0000256" key="8">
    <source>
        <dbReference type="SAM" id="Phobius"/>
    </source>
</evidence>